<dbReference type="EMBL" id="JAMKFB020000006">
    <property type="protein sequence ID" value="KAL0190311.1"/>
    <property type="molecule type" value="Genomic_DNA"/>
</dbReference>
<dbReference type="PROSITE" id="PS51004">
    <property type="entry name" value="SEMA"/>
    <property type="match status" value="1"/>
</dbReference>
<dbReference type="InterPro" id="IPR027231">
    <property type="entry name" value="Semaphorin"/>
</dbReference>
<evidence type="ECO:0000256" key="2">
    <source>
        <dbReference type="PROSITE-ProRule" id="PRU00352"/>
    </source>
</evidence>
<dbReference type="GO" id="GO:0007399">
    <property type="term" value="P:nervous system development"/>
    <property type="evidence" value="ECO:0007669"/>
    <property type="project" value="UniProtKB-ARBA"/>
</dbReference>
<keyword evidence="5" id="KW-1185">Reference proteome</keyword>
<name>A0ABD0QVT2_CIRMR</name>
<dbReference type="Pfam" id="PF01403">
    <property type="entry name" value="Sema"/>
    <property type="match status" value="1"/>
</dbReference>
<comment type="caution">
    <text evidence="4">The sequence shown here is derived from an EMBL/GenBank/DDBJ whole genome shotgun (WGS) entry which is preliminary data.</text>
</comment>
<dbReference type="SUPFAM" id="SSF101912">
    <property type="entry name" value="Sema domain"/>
    <property type="match status" value="1"/>
</dbReference>
<dbReference type="Gene3D" id="2.130.10.10">
    <property type="entry name" value="YVTN repeat-like/Quinoprotein amine dehydrogenase"/>
    <property type="match status" value="1"/>
</dbReference>
<evidence type="ECO:0000313" key="5">
    <source>
        <dbReference type="Proteomes" id="UP001529510"/>
    </source>
</evidence>
<reference evidence="4 5" key="1">
    <citation type="submission" date="2024-05" db="EMBL/GenBank/DDBJ databases">
        <title>Genome sequencing and assembly of Indian major carp, Cirrhinus mrigala (Hamilton, 1822).</title>
        <authorList>
            <person name="Mohindra V."/>
            <person name="Chowdhury L.M."/>
            <person name="Lal K."/>
            <person name="Jena J.K."/>
        </authorList>
    </citation>
    <scope>NUCLEOTIDE SEQUENCE [LARGE SCALE GENOMIC DNA]</scope>
    <source>
        <strain evidence="4">CM1030</strain>
        <tissue evidence="4">Blood</tissue>
    </source>
</reference>
<accession>A0ABD0QVT2</accession>
<organism evidence="4 5">
    <name type="scientific">Cirrhinus mrigala</name>
    <name type="common">Mrigala</name>
    <dbReference type="NCBI Taxonomy" id="683832"/>
    <lineage>
        <taxon>Eukaryota</taxon>
        <taxon>Metazoa</taxon>
        <taxon>Chordata</taxon>
        <taxon>Craniata</taxon>
        <taxon>Vertebrata</taxon>
        <taxon>Euteleostomi</taxon>
        <taxon>Actinopterygii</taxon>
        <taxon>Neopterygii</taxon>
        <taxon>Teleostei</taxon>
        <taxon>Ostariophysi</taxon>
        <taxon>Cypriniformes</taxon>
        <taxon>Cyprinidae</taxon>
        <taxon>Labeoninae</taxon>
        <taxon>Labeonini</taxon>
        <taxon>Cirrhinus</taxon>
    </lineage>
</organism>
<feature type="non-terminal residue" evidence="4">
    <location>
        <position position="1"/>
    </location>
</feature>
<feature type="non-terminal residue" evidence="4">
    <location>
        <position position="130"/>
    </location>
</feature>
<dbReference type="InterPro" id="IPR036352">
    <property type="entry name" value="Semap_dom_sf"/>
</dbReference>
<sequence length="130" mass="14670">CGTVNDSGPGGNLTERSLQDAQRLFLMSEVVQPISTDPLVMQDNIRFSRLAVDIVQGRDTLYHVMYIGTEYGTIMKALSTTNKSLHGCYLEEMNILPENIQEPILNLQILHSDSRVLKIPLERCSNYKNE</sequence>
<dbReference type="InterPro" id="IPR001627">
    <property type="entry name" value="Semap_dom"/>
</dbReference>
<comment type="caution">
    <text evidence="2">Lacks conserved residue(s) required for the propagation of feature annotation.</text>
</comment>
<protein>
    <recommendedName>
        <fullName evidence="3">Sema domain-containing protein</fullName>
    </recommendedName>
</protein>
<dbReference type="AlphaFoldDB" id="A0ABD0QVT2"/>
<dbReference type="Proteomes" id="UP001529510">
    <property type="component" value="Unassembled WGS sequence"/>
</dbReference>
<dbReference type="PANTHER" id="PTHR11036">
    <property type="entry name" value="SEMAPHORIN"/>
    <property type="match status" value="1"/>
</dbReference>
<dbReference type="PANTHER" id="PTHR11036:SF39">
    <property type="entry name" value="SEMAPHORIN-5B"/>
    <property type="match status" value="1"/>
</dbReference>
<feature type="domain" description="Sema" evidence="3">
    <location>
        <begin position="1"/>
        <end position="121"/>
    </location>
</feature>
<evidence type="ECO:0000313" key="4">
    <source>
        <dbReference type="EMBL" id="KAL0190311.1"/>
    </source>
</evidence>
<gene>
    <name evidence="4" type="ORF">M9458_013009</name>
</gene>
<evidence type="ECO:0000256" key="1">
    <source>
        <dbReference type="ARBA" id="ARBA00023180"/>
    </source>
</evidence>
<dbReference type="InterPro" id="IPR015943">
    <property type="entry name" value="WD40/YVTN_repeat-like_dom_sf"/>
</dbReference>
<proteinExistence type="predicted"/>
<evidence type="ECO:0000259" key="3">
    <source>
        <dbReference type="PROSITE" id="PS51004"/>
    </source>
</evidence>
<keyword evidence="1" id="KW-0325">Glycoprotein</keyword>